<dbReference type="EMBL" id="BLXT01007574">
    <property type="protein sequence ID" value="GFO40035.1"/>
    <property type="molecule type" value="Genomic_DNA"/>
</dbReference>
<dbReference type="InterPro" id="IPR050951">
    <property type="entry name" value="Retrovirus_Pol_polyprotein"/>
</dbReference>
<dbReference type="InterPro" id="IPR041588">
    <property type="entry name" value="Integrase_H2C2"/>
</dbReference>
<dbReference type="InterPro" id="IPR012337">
    <property type="entry name" value="RNaseH-like_sf"/>
</dbReference>
<evidence type="ECO:0000259" key="1">
    <source>
        <dbReference type="PROSITE" id="PS50994"/>
    </source>
</evidence>
<name>A0AAV4D7R6_9GAST</name>
<sequence length="259" mass="30623">MIIQNLAISEQKQEEIKKSTKNELSQLQSRIEIGWPENRKDCEIELREYWDVRETLTVDEGLILKSEQVLIPPSMRKEMLEKIHEGHLGTAKCKQRARGLLYWPRMSQDITDLISRCSTCLKLRNKQRKETLINHELGEYPWQKLGTDIFNFERKEYLLVTDYYSRYFEVVLLRDMKSSTLIAHFKAIFARFGIPEKLISDNAANYTSQEFEEFLKNWDVDHITSSPRYPQSNGFAKEWSKRQRNCLQSPKKKTLTSHG</sequence>
<dbReference type="AlphaFoldDB" id="A0AAV4D7R6"/>
<dbReference type="Proteomes" id="UP000735302">
    <property type="component" value="Unassembled WGS sequence"/>
</dbReference>
<dbReference type="GO" id="GO:0003676">
    <property type="term" value="F:nucleic acid binding"/>
    <property type="evidence" value="ECO:0007669"/>
    <property type="project" value="InterPro"/>
</dbReference>
<dbReference type="Gene3D" id="3.30.420.10">
    <property type="entry name" value="Ribonuclease H-like superfamily/Ribonuclease H"/>
    <property type="match status" value="1"/>
</dbReference>
<evidence type="ECO:0000313" key="2">
    <source>
        <dbReference type="EMBL" id="GFO40035.1"/>
    </source>
</evidence>
<dbReference type="InterPro" id="IPR036397">
    <property type="entry name" value="RNaseH_sf"/>
</dbReference>
<dbReference type="FunFam" id="1.10.340.70:FF:000003">
    <property type="entry name" value="Protein CBG25708"/>
    <property type="match status" value="1"/>
</dbReference>
<accession>A0AAV4D7R6</accession>
<dbReference type="PROSITE" id="PS50994">
    <property type="entry name" value="INTEGRASE"/>
    <property type="match status" value="1"/>
</dbReference>
<dbReference type="Pfam" id="PF17921">
    <property type="entry name" value="Integrase_H2C2"/>
    <property type="match status" value="1"/>
</dbReference>
<dbReference type="InterPro" id="IPR001584">
    <property type="entry name" value="Integrase_cat-core"/>
</dbReference>
<gene>
    <name evidence="2" type="ORF">PoB_006654000</name>
</gene>
<dbReference type="PANTHER" id="PTHR37984">
    <property type="entry name" value="PROTEIN CBG26694"/>
    <property type="match status" value="1"/>
</dbReference>
<dbReference type="PANTHER" id="PTHR37984:SF7">
    <property type="entry name" value="INTEGRASE CATALYTIC DOMAIN-CONTAINING PROTEIN"/>
    <property type="match status" value="1"/>
</dbReference>
<reference evidence="2 3" key="1">
    <citation type="journal article" date="2021" name="Elife">
        <title>Chloroplast acquisition without the gene transfer in kleptoplastic sea slugs, Plakobranchus ocellatus.</title>
        <authorList>
            <person name="Maeda T."/>
            <person name="Takahashi S."/>
            <person name="Yoshida T."/>
            <person name="Shimamura S."/>
            <person name="Takaki Y."/>
            <person name="Nagai Y."/>
            <person name="Toyoda A."/>
            <person name="Suzuki Y."/>
            <person name="Arimoto A."/>
            <person name="Ishii H."/>
            <person name="Satoh N."/>
            <person name="Nishiyama T."/>
            <person name="Hasebe M."/>
            <person name="Maruyama T."/>
            <person name="Minagawa J."/>
            <person name="Obokata J."/>
            <person name="Shigenobu S."/>
        </authorList>
    </citation>
    <scope>NUCLEOTIDE SEQUENCE [LARGE SCALE GENOMIC DNA]</scope>
</reference>
<dbReference type="Gene3D" id="1.10.340.70">
    <property type="match status" value="1"/>
</dbReference>
<keyword evidence="3" id="KW-1185">Reference proteome</keyword>
<proteinExistence type="predicted"/>
<dbReference type="SUPFAM" id="SSF53098">
    <property type="entry name" value="Ribonuclease H-like"/>
    <property type="match status" value="1"/>
</dbReference>
<feature type="domain" description="Integrase catalytic" evidence="1">
    <location>
        <begin position="137"/>
        <end position="237"/>
    </location>
</feature>
<dbReference type="GO" id="GO:0015074">
    <property type="term" value="P:DNA integration"/>
    <property type="evidence" value="ECO:0007669"/>
    <property type="project" value="InterPro"/>
</dbReference>
<dbReference type="Pfam" id="PF00665">
    <property type="entry name" value="rve"/>
    <property type="match status" value="1"/>
</dbReference>
<comment type="caution">
    <text evidence="2">The sequence shown here is derived from an EMBL/GenBank/DDBJ whole genome shotgun (WGS) entry which is preliminary data.</text>
</comment>
<organism evidence="2 3">
    <name type="scientific">Plakobranchus ocellatus</name>
    <dbReference type="NCBI Taxonomy" id="259542"/>
    <lineage>
        <taxon>Eukaryota</taxon>
        <taxon>Metazoa</taxon>
        <taxon>Spiralia</taxon>
        <taxon>Lophotrochozoa</taxon>
        <taxon>Mollusca</taxon>
        <taxon>Gastropoda</taxon>
        <taxon>Heterobranchia</taxon>
        <taxon>Euthyneura</taxon>
        <taxon>Panpulmonata</taxon>
        <taxon>Sacoglossa</taxon>
        <taxon>Placobranchoidea</taxon>
        <taxon>Plakobranchidae</taxon>
        <taxon>Plakobranchus</taxon>
    </lineage>
</organism>
<protein>
    <submittedName>
        <fullName evidence="2">Pol polyprotein</fullName>
    </submittedName>
</protein>
<evidence type="ECO:0000313" key="3">
    <source>
        <dbReference type="Proteomes" id="UP000735302"/>
    </source>
</evidence>